<dbReference type="GO" id="GO:0005829">
    <property type="term" value="C:cytosol"/>
    <property type="evidence" value="ECO:0007669"/>
    <property type="project" value="TreeGrafter"/>
</dbReference>
<dbReference type="GO" id="GO:0046653">
    <property type="term" value="P:tetrahydrofolate metabolic process"/>
    <property type="evidence" value="ECO:0007669"/>
    <property type="project" value="TreeGrafter"/>
</dbReference>
<dbReference type="Gene3D" id="3.40.50.280">
    <property type="entry name" value="Cobalamin-binding domain"/>
    <property type="match status" value="1"/>
</dbReference>
<dbReference type="GO" id="GO:0050667">
    <property type="term" value="P:homocysteine metabolic process"/>
    <property type="evidence" value="ECO:0007669"/>
    <property type="project" value="TreeGrafter"/>
</dbReference>
<dbReference type="AlphaFoldDB" id="A0A644Y638"/>
<dbReference type="InterPro" id="IPR036724">
    <property type="entry name" value="Cobalamin-bd_sf"/>
</dbReference>
<dbReference type="InterPro" id="IPR003759">
    <property type="entry name" value="Cbl-bd_cap"/>
</dbReference>
<dbReference type="Pfam" id="PF02310">
    <property type="entry name" value="B12-binding"/>
    <property type="match status" value="1"/>
</dbReference>
<dbReference type="GO" id="GO:0046872">
    <property type="term" value="F:metal ion binding"/>
    <property type="evidence" value="ECO:0007669"/>
    <property type="project" value="UniProtKB-KW"/>
</dbReference>
<dbReference type="GO" id="GO:0008705">
    <property type="term" value="F:methionine synthase activity"/>
    <property type="evidence" value="ECO:0007669"/>
    <property type="project" value="TreeGrafter"/>
</dbReference>
<keyword evidence="1" id="KW-0479">Metal-binding</keyword>
<comment type="caution">
    <text evidence="4">The sequence shown here is derived from an EMBL/GenBank/DDBJ whole genome shotgun (WGS) entry which is preliminary data.</text>
</comment>
<evidence type="ECO:0000256" key="1">
    <source>
        <dbReference type="ARBA" id="ARBA00022723"/>
    </source>
</evidence>
<organism evidence="4">
    <name type="scientific">bioreactor metagenome</name>
    <dbReference type="NCBI Taxonomy" id="1076179"/>
    <lineage>
        <taxon>unclassified sequences</taxon>
        <taxon>metagenomes</taxon>
        <taxon>ecological metagenomes</taxon>
    </lineage>
</organism>
<sequence length="208" mass="23290">MTESKEFLSYLLKGDRVACMDVVNQLLDATVSVEDIYEYVIRKSLYEVGDLWEAGKITVASEHLASSIAESVLNELYLKVLTDVKIEKKAVIGCVPNEYHQIGVKMVSDMFEKNGWTVFFLGANVPVSDFIDFARGINADVVGISMSLYSHLPDLLKMLNALQSEFPETPILVGGQSFTRGSRDPLLKYSQVTYIADIYALEKFLNKK</sequence>
<dbReference type="InterPro" id="IPR036594">
    <property type="entry name" value="Meth_synthase_dom"/>
</dbReference>
<name>A0A644Y638_9ZZZZ</name>
<dbReference type="InterPro" id="IPR006158">
    <property type="entry name" value="Cobalamin-bd"/>
</dbReference>
<reference evidence="4" key="1">
    <citation type="submission" date="2019-08" db="EMBL/GenBank/DDBJ databases">
        <authorList>
            <person name="Kucharzyk K."/>
            <person name="Murdoch R.W."/>
            <person name="Higgins S."/>
            <person name="Loffler F."/>
        </authorList>
    </citation>
    <scope>NUCLEOTIDE SEQUENCE</scope>
</reference>
<proteinExistence type="predicted"/>
<evidence type="ECO:0000259" key="3">
    <source>
        <dbReference type="PROSITE" id="PS51332"/>
    </source>
</evidence>
<accession>A0A644Y638</accession>
<protein>
    <submittedName>
        <fullName evidence="4">HTH-type transcriptional repressor CarH</fullName>
    </submittedName>
</protein>
<dbReference type="EMBL" id="VSSQ01004108">
    <property type="protein sequence ID" value="MPM23769.1"/>
    <property type="molecule type" value="Genomic_DNA"/>
</dbReference>
<dbReference type="PANTHER" id="PTHR45833:SF1">
    <property type="entry name" value="METHIONINE SYNTHASE"/>
    <property type="match status" value="1"/>
</dbReference>
<dbReference type="Gene3D" id="1.10.1240.10">
    <property type="entry name" value="Methionine synthase domain"/>
    <property type="match status" value="1"/>
</dbReference>
<dbReference type="SUPFAM" id="SSF47644">
    <property type="entry name" value="Methionine synthase domain"/>
    <property type="match status" value="1"/>
</dbReference>
<evidence type="ECO:0000313" key="4">
    <source>
        <dbReference type="EMBL" id="MPM23769.1"/>
    </source>
</evidence>
<dbReference type="SUPFAM" id="SSF52242">
    <property type="entry name" value="Cobalamin (vitamin B12)-binding domain"/>
    <property type="match status" value="1"/>
</dbReference>
<dbReference type="Pfam" id="PF02607">
    <property type="entry name" value="B12-binding_2"/>
    <property type="match status" value="1"/>
</dbReference>
<feature type="domain" description="B12-binding" evidence="3">
    <location>
        <begin position="87"/>
        <end position="208"/>
    </location>
</feature>
<keyword evidence="2" id="KW-0170">Cobalt</keyword>
<dbReference type="PROSITE" id="PS51332">
    <property type="entry name" value="B12_BINDING"/>
    <property type="match status" value="1"/>
</dbReference>
<evidence type="ECO:0000256" key="2">
    <source>
        <dbReference type="ARBA" id="ARBA00023285"/>
    </source>
</evidence>
<dbReference type="GO" id="GO:0031419">
    <property type="term" value="F:cobalamin binding"/>
    <property type="evidence" value="ECO:0007669"/>
    <property type="project" value="InterPro"/>
</dbReference>
<dbReference type="InterPro" id="IPR050554">
    <property type="entry name" value="Met_Synthase/Corrinoid"/>
</dbReference>
<dbReference type="PANTHER" id="PTHR45833">
    <property type="entry name" value="METHIONINE SYNTHASE"/>
    <property type="match status" value="1"/>
</dbReference>
<gene>
    <name evidence="4" type="primary">carH_4</name>
    <name evidence="4" type="ORF">SDC9_70243</name>
</gene>